<reference evidence="3 5" key="1">
    <citation type="submission" date="2019-05" db="EMBL/GenBank/DDBJ databases">
        <title>Whole genome sequence analysis of Cupriavidus campinensis S14E4C strain.</title>
        <authorList>
            <person name="Abbaszade G."/>
            <person name="Szabo A."/>
            <person name="Toumi M."/>
            <person name="Toth E."/>
        </authorList>
    </citation>
    <scope>NUCLEOTIDE SEQUENCE [LARGE SCALE GENOMIC DNA]</scope>
    <source>
        <strain evidence="3 5">S14E4C</strain>
    </source>
</reference>
<evidence type="ECO:0000313" key="3">
    <source>
        <dbReference type="EMBL" id="TSP14496.1"/>
    </source>
</evidence>
<evidence type="ECO:0008006" key="7">
    <source>
        <dbReference type="Google" id="ProtNLM"/>
    </source>
</evidence>
<evidence type="ECO:0000313" key="6">
    <source>
        <dbReference type="Proteomes" id="UP001056132"/>
    </source>
</evidence>
<proteinExistence type="predicted"/>
<gene>
    <name evidence="3" type="ORF">FGG12_02245</name>
    <name evidence="4" type="ORF">M5D45_06250</name>
</gene>
<dbReference type="RefSeq" id="WP_144195750.1">
    <property type="nucleotide sequence ID" value="NZ_CP097330.1"/>
</dbReference>
<feature type="compositionally biased region" description="Low complexity" evidence="1">
    <location>
        <begin position="68"/>
        <end position="77"/>
    </location>
</feature>
<organism evidence="4 6">
    <name type="scientific">Cupriavidus campinensis</name>
    <dbReference type="NCBI Taxonomy" id="151783"/>
    <lineage>
        <taxon>Bacteria</taxon>
        <taxon>Pseudomonadati</taxon>
        <taxon>Pseudomonadota</taxon>
        <taxon>Betaproteobacteria</taxon>
        <taxon>Burkholderiales</taxon>
        <taxon>Burkholderiaceae</taxon>
        <taxon>Cupriavidus</taxon>
    </lineage>
</organism>
<dbReference type="KEGG" id="ccam:M5D45_06250"/>
<dbReference type="EMBL" id="CP097330">
    <property type="protein sequence ID" value="URF05406.1"/>
    <property type="molecule type" value="Genomic_DNA"/>
</dbReference>
<keyword evidence="2" id="KW-0812">Transmembrane</keyword>
<feature type="compositionally biased region" description="Basic and acidic residues" evidence="1">
    <location>
        <begin position="78"/>
        <end position="87"/>
    </location>
</feature>
<dbReference type="Proteomes" id="UP000318943">
    <property type="component" value="Unassembled WGS sequence"/>
</dbReference>
<feature type="compositionally biased region" description="Basic and acidic residues" evidence="1">
    <location>
        <begin position="55"/>
        <end position="67"/>
    </location>
</feature>
<sequence length="87" mass="9307">MYIVAIGWIYVALMMSITETNLVAGVATFLCYGVAPVSIVVYIMGTPGRRRRRQAREAAERAAERAAKPPAGQAGPKPVEEADASGR</sequence>
<keyword evidence="2" id="KW-1133">Transmembrane helix</keyword>
<feature type="region of interest" description="Disordered" evidence="1">
    <location>
        <begin position="53"/>
        <end position="87"/>
    </location>
</feature>
<keyword evidence="5" id="KW-1185">Reference proteome</keyword>
<name>A0AAE9I7B4_9BURK</name>
<evidence type="ECO:0000313" key="5">
    <source>
        <dbReference type="Proteomes" id="UP000318943"/>
    </source>
</evidence>
<evidence type="ECO:0000256" key="1">
    <source>
        <dbReference type="SAM" id="MobiDB-lite"/>
    </source>
</evidence>
<dbReference type="Proteomes" id="UP001056132">
    <property type="component" value="Chromosome 1"/>
</dbReference>
<evidence type="ECO:0000256" key="2">
    <source>
        <dbReference type="SAM" id="Phobius"/>
    </source>
</evidence>
<accession>A0AAE9I7B4</accession>
<protein>
    <recommendedName>
        <fullName evidence="7">Transmembrane protein</fullName>
    </recommendedName>
</protein>
<keyword evidence="2" id="KW-0472">Membrane</keyword>
<reference evidence="4" key="2">
    <citation type="journal article" date="2022" name="Microbiol. Resour. Announc.">
        <title>Genome Sequence of Cupriavidus campinensis Strain G5, a Member of a Bacterial Consortium Capable of Polyethylene Degradation.</title>
        <authorList>
            <person name="Schneider B."/>
            <person name="Pfeiffer F."/>
            <person name="Dyall-Smith M."/>
            <person name="Kunte H.J."/>
        </authorList>
    </citation>
    <scope>NUCLEOTIDE SEQUENCE</scope>
    <source>
        <strain evidence="4">G5</strain>
    </source>
</reference>
<feature type="transmembrane region" description="Helical" evidence="2">
    <location>
        <begin position="22"/>
        <end position="44"/>
    </location>
</feature>
<reference evidence="4" key="3">
    <citation type="submission" date="2022-05" db="EMBL/GenBank/DDBJ databases">
        <authorList>
            <person name="Kunte H.-J."/>
        </authorList>
    </citation>
    <scope>NUCLEOTIDE SEQUENCE</scope>
    <source>
        <strain evidence="4">G5</strain>
    </source>
</reference>
<evidence type="ECO:0000313" key="4">
    <source>
        <dbReference type="EMBL" id="URF05406.1"/>
    </source>
</evidence>
<dbReference type="AlphaFoldDB" id="A0AAE9I7B4"/>
<dbReference type="EMBL" id="VCIZ01000001">
    <property type="protein sequence ID" value="TSP14496.1"/>
    <property type="molecule type" value="Genomic_DNA"/>
</dbReference>